<accession>A0A2T0RAS0</accession>
<dbReference type="AlphaFoldDB" id="A0A2T0RAS0"/>
<dbReference type="PANTHER" id="PTHR43584:SF8">
    <property type="entry name" value="N-ACETYLMURAMATE ALPHA-1-PHOSPHATE URIDYLYLTRANSFERASE"/>
    <property type="match status" value="1"/>
</dbReference>
<gene>
    <name evidence="4" type="ORF">CLV37_101494</name>
</gene>
<evidence type="ECO:0000313" key="5">
    <source>
        <dbReference type="Proteomes" id="UP000238083"/>
    </source>
</evidence>
<dbReference type="GO" id="GO:0016301">
    <property type="term" value="F:kinase activity"/>
    <property type="evidence" value="ECO:0007669"/>
    <property type="project" value="UniProtKB-KW"/>
</dbReference>
<reference evidence="4 5" key="1">
    <citation type="submission" date="2018-03" db="EMBL/GenBank/DDBJ databases">
        <title>Genomic Encyclopedia of Archaeal and Bacterial Type Strains, Phase II (KMG-II): from individual species to whole genera.</title>
        <authorList>
            <person name="Goeker M."/>
        </authorList>
    </citation>
    <scope>NUCLEOTIDE SEQUENCE [LARGE SCALE GENOMIC DNA]</scope>
    <source>
        <strain evidence="4 5">DSM 19711</strain>
    </source>
</reference>
<keyword evidence="5" id="KW-1185">Reference proteome</keyword>
<protein>
    <submittedName>
        <fullName evidence="4">Choline kinase</fullName>
    </submittedName>
</protein>
<sequence length="237" mass="25501">MKNIVVLAAGRGTRLGGACPKPLTPVGPGGESLLERQLRLLSPLTDEGWVAHVVVGHRQDEFRARLSGVRFVEAPRYATTNTSQSLLEAVAGLEGDVLWLNGDVLFSPGFAAAVRTAVRAEQSFVSVTFGRVAEEEVKFRLDGTGSIRELSKTVVGGEGEAIGVNFVSAADRADFEAALRTCRDDDYFEAGIERSIGAGVRWLGLDLTAHFAVEVDFPADLDQAEAYARQEWAALPR</sequence>
<dbReference type="InterPro" id="IPR050065">
    <property type="entry name" value="GlmU-like"/>
</dbReference>
<feature type="domain" description="MobA-like NTP transferase" evidence="3">
    <location>
        <begin position="5"/>
        <end position="129"/>
    </location>
</feature>
<dbReference type="InterPro" id="IPR029044">
    <property type="entry name" value="Nucleotide-diphossugar_trans"/>
</dbReference>
<evidence type="ECO:0000313" key="4">
    <source>
        <dbReference type="EMBL" id="PRY18249.1"/>
    </source>
</evidence>
<dbReference type="Gene3D" id="3.90.550.10">
    <property type="entry name" value="Spore Coat Polysaccharide Biosynthesis Protein SpsA, Chain A"/>
    <property type="match status" value="1"/>
</dbReference>
<comment type="caution">
    <text evidence="4">The sequence shown here is derived from an EMBL/GenBank/DDBJ whole genome shotgun (WGS) entry which is preliminary data.</text>
</comment>
<dbReference type="InterPro" id="IPR025877">
    <property type="entry name" value="MobA-like_NTP_Trfase"/>
</dbReference>
<evidence type="ECO:0000256" key="2">
    <source>
        <dbReference type="ARBA" id="ARBA00022695"/>
    </source>
</evidence>
<dbReference type="PANTHER" id="PTHR43584">
    <property type="entry name" value="NUCLEOTIDYL TRANSFERASE"/>
    <property type="match status" value="1"/>
</dbReference>
<dbReference type="GO" id="GO:0016779">
    <property type="term" value="F:nucleotidyltransferase activity"/>
    <property type="evidence" value="ECO:0007669"/>
    <property type="project" value="UniProtKB-KW"/>
</dbReference>
<dbReference type="Proteomes" id="UP000238083">
    <property type="component" value="Unassembled WGS sequence"/>
</dbReference>
<dbReference type="SUPFAM" id="SSF53448">
    <property type="entry name" value="Nucleotide-diphospho-sugar transferases"/>
    <property type="match status" value="1"/>
</dbReference>
<proteinExistence type="predicted"/>
<keyword evidence="4" id="KW-0418">Kinase</keyword>
<evidence type="ECO:0000256" key="1">
    <source>
        <dbReference type="ARBA" id="ARBA00022679"/>
    </source>
</evidence>
<dbReference type="Pfam" id="PF12804">
    <property type="entry name" value="NTP_transf_3"/>
    <property type="match status" value="1"/>
</dbReference>
<keyword evidence="2" id="KW-0548">Nucleotidyltransferase</keyword>
<dbReference type="EMBL" id="PVZF01000001">
    <property type="protein sequence ID" value="PRY18249.1"/>
    <property type="molecule type" value="Genomic_DNA"/>
</dbReference>
<keyword evidence="1" id="KW-0808">Transferase</keyword>
<organism evidence="4 5">
    <name type="scientific">Kineococcus rhizosphaerae</name>
    <dbReference type="NCBI Taxonomy" id="559628"/>
    <lineage>
        <taxon>Bacteria</taxon>
        <taxon>Bacillati</taxon>
        <taxon>Actinomycetota</taxon>
        <taxon>Actinomycetes</taxon>
        <taxon>Kineosporiales</taxon>
        <taxon>Kineosporiaceae</taxon>
        <taxon>Kineococcus</taxon>
    </lineage>
</organism>
<name>A0A2T0RAS0_9ACTN</name>
<dbReference type="OrthoDB" id="3618661at2"/>
<evidence type="ECO:0000259" key="3">
    <source>
        <dbReference type="Pfam" id="PF12804"/>
    </source>
</evidence>
<dbReference type="RefSeq" id="WP_106206594.1">
    <property type="nucleotide sequence ID" value="NZ_PVZF01000001.1"/>
</dbReference>